<dbReference type="AlphaFoldDB" id="A0A6P6YC63"/>
<dbReference type="InParanoid" id="A0A6P6YC63"/>
<dbReference type="OMA" id="VYEKHRQ"/>
<gene>
    <name evidence="3" type="primary">LOC113796843</name>
</gene>
<dbReference type="PANTHER" id="PTHR12271:SF40">
    <property type="entry name" value="POLY(A) RNA POLYMERASE GLD2"/>
    <property type="match status" value="1"/>
</dbReference>
<dbReference type="GO" id="GO:1990817">
    <property type="term" value="F:poly(A) RNA polymerase activity"/>
    <property type="evidence" value="ECO:0007669"/>
    <property type="project" value="TreeGrafter"/>
</dbReference>
<dbReference type="KEGG" id="dpte:113796843"/>
<dbReference type="SUPFAM" id="SSF81301">
    <property type="entry name" value="Nucleotidyltransferase"/>
    <property type="match status" value="1"/>
</dbReference>
<dbReference type="GO" id="GO:0031123">
    <property type="term" value="P:RNA 3'-end processing"/>
    <property type="evidence" value="ECO:0007669"/>
    <property type="project" value="TreeGrafter"/>
</dbReference>
<reference evidence="3" key="1">
    <citation type="submission" date="2025-08" db="UniProtKB">
        <authorList>
            <consortium name="RefSeq"/>
        </authorList>
    </citation>
    <scope>IDENTIFICATION</scope>
    <source>
        <strain evidence="3">Airmid</strain>
    </source>
</reference>
<dbReference type="InterPro" id="IPR054708">
    <property type="entry name" value="MTPAP-like_central"/>
</dbReference>
<evidence type="ECO:0000259" key="1">
    <source>
        <dbReference type="Pfam" id="PF22600"/>
    </source>
</evidence>
<dbReference type="PANTHER" id="PTHR12271">
    <property type="entry name" value="POLY A POLYMERASE CID PAP -RELATED"/>
    <property type="match status" value="1"/>
</dbReference>
<name>A0A6P6YC63_DERPT</name>
<protein>
    <submittedName>
        <fullName evidence="3">Poly(A) RNA polymerase GLD2-like</fullName>
    </submittedName>
</protein>
<evidence type="ECO:0000313" key="2">
    <source>
        <dbReference type="Proteomes" id="UP000515146"/>
    </source>
</evidence>
<dbReference type="Gene3D" id="1.10.1410.10">
    <property type="match status" value="1"/>
</dbReference>
<dbReference type="Gene3D" id="3.30.460.10">
    <property type="entry name" value="Beta Polymerase, domain 2"/>
    <property type="match status" value="1"/>
</dbReference>
<dbReference type="GeneID" id="113796843"/>
<dbReference type="SUPFAM" id="SSF81631">
    <property type="entry name" value="PAP/OAS1 substrate-binding domain"/>
    <property type="match status" value="1"/>
</dbReference>
<dbReference type="Proteomes" id="UP000515146">
    <property type="component" value="Unplaced"/>
</dbReference>
<sequence length="351" mass="41726">MFSVVSNFPNYYDDLIYFVYEKHRQRKEDYQTKLKIRQKFYDILNNQLDNVQFDLYMVGSTQTQFSLRSSDMDLCMLVYDNDGHIDQRYRHDKTMAIKLLKSIKDILMKKFHLTNEINLLMNARVPILKIETEWNFYRLAVDLNLNGDLSIRNTFLLTFYQELDDRVAPLVIAIKSWARKNCIDSPFYGMLSSYSLSLMAIHFLQNIQPPILPLMQIELSSGSSTDDQQQQFDHIVDSGRLQENLDIFLLETRKKFHCQNHWSLGELFYRFIEYYQQRFDYHQTFSVRKLFDNRLSSSITGSSFIVIEDPFHYHNTASSVTLSSFITIMNVFNHTYSSLKCFTLSEQFFDF</sequence>
<accession>A0A6P6YC63</accession>
<dbReference type="OrthoDB" id="2274644at2759"/>
<dbReference type="InterPro" id="IPR043519">
    <property type="entry name" value="NT_sf"/>
</dbReference>
<feature type="domain" description="Poly(A) RNA polymerase mitochondrial-like central palm" evidence="1">
    <location>
        <begin position="16"/>
        <end position="161"/>
    </location>
</feature>
<dbReference type="Pfam" id="PF22600">
    <property type="entry name" value="MTPAP-like_central"/>
    <property type="match status" value="1"/>
</dbReference>
<dbReference type="RefSeq" id="XP_027202932.1">
    <property type="nucleotide sequence ID" value="XM_027347131.1"/>
</dbReference>
<dbReference type="CDD" id="cd05402">
    <property type="entry name" value="NT_PAP_TUTase"/>
    <property type="match status" value="1"/>
</dbReference>
<proteinExistence type="predicted"/>
<evidence type="ECO:0000313" key="3">
    <source>
        <dbReference type="RefSeq" id="XP_027202932.1"/>
    </source>
</evidence>
<keyword evidence="2" id="KW-1185">Reference proteome</keyword>
<organism evidence="2 3">
    <name type="scientific">Dermatophagoides pteronyssinus</name>
    <name type="common">European house dust mite</name>
    <dbReference type="NCBI Taxonomy" id="6956"/>
    <lineage>
        <taxon>Eukaryota</taxon>
        <taxon>Metazoa</taxon>
        <taxon>Ecdysozoa</taxon>
        <taxon>Arthropoda</taxon>
        <taxon>Chelicerata</taxon>
        <taxon>Arachnida</taxon>
        <taxon>Acari</taxon>
        <taxon>Acariformes</taxon>
        <taxon>Sarcoptiformes</taxon>
        <taxon>Astigmata</taxon>
        <taxon>Psoroptidia</taxon>
        <taxon>Analgoidea</taxon>
        <taxon>Pyroglyphidae</taxon>
        <taxon>Dermatophagoidinae</taxon>
        <taxon>Dermatophagoides</taxon>
    </lineage>
</organism>